<evidence type="ECO:0000313" key="10">
    <source>
        <dbReference type="Proteomes" id="UP000310719"/>
    </source>
</evidence>
<dbReference type="GO" id="GO:0009267">
    <property type="term" value="P:cellular response to starvation"/>
    <property type="evidence" value="ECO:0007669"/>
    <property type="project" value="InterPro"/>
</dbReference>
<dbReference type="InterPro" id="IPR051605">
    <property type="entry name" value="CstA"/>
</dbReference>
<feature type="transmembrane region" description="Helical" evidence="7">
    <location>
        <begin position="7"/>
        <end position="26"/>
    </location>
</feature>
<keyword evidence="5 7" id="KW-1133">Transmembrane helix</keyword>
<dbReference type="InterPro" id="IPR003706">
    <property type="entry name" value="CstA_N"/>
</dbReference>
<dbReference type="AlphaFoldDB" id="A0A4U9HLM3"/>
<evidence type="ECO:0000256" key="7">
    <source>
        <dbReference type="SAM" id="Phobius"/>
    </source>
</evidence>
<accession>A0A4U9HLM3</accession>
<dbReference type="EMBL" id="LR590464">
    <property type="protein sequence ID" value="VTP65037.1"/>
    <property type="molecule type" value="Genomic_DNA"/>
</dbReference>
<evidence type="ECO:0000256" key="6">
    <source>
        <dbReference type="ARBA" id="ARBA00023136"/>
    </source>
</evidence>
<evidence type="ECO:0000256" key="5">
    <source>
        <dbReference type="ARBA" id="ARBA00022989"/>
    </source>
</evidence>
<keyword evidence="4 7" id="KW-0812">Transmembrane</keyword>
<dbReference type="PANTHER" id="PTHR30252:SF2">
    <property type="entry name" value="PEPTIDE TRANSPORTER CSTA"/>
    <property type="match status" value="1"/>
</dbReference>
<name>A0A4U9HLM3_9ENTR</name>
<dbReference type="Pfam" id="PF02554">
    <property type="entry name" value="CstA"/>
    <property type="match status" value="1"/>
</dbReference>
<evidence type="ECO:0000313" key="9">
    <source>
        <dbReference type="EMBL" id="VTP65037.1"/>
    </source>
</evidence>
<evidence type="ECO:0000259" key="8">
    <source>
        <dbReference type="Pfam" id="PF02554"/>
    </source>
</evidence>
<dbReference type="PANTHER" id="PTHR30252">
    <property type="entry name" value="INNER MEMBRANE PEPTIDE TRANSPORTER"/>
    <property type="match status" value="1"/>
</dbReference>
<proteinExistence type="inferred from homology"/>
<keyword evidence="3" id="KW-1003">Cell membrane</keyword>
<evidence type="ECO:0000256" key="4">
    <source>
        <dbReference type="ARBA" id="ARBA00022692"/>
    </source>
</evidence>
<feature type="domain" description="CstA N-terminal" evidence="8">
    <location>
        <begin position="33"/>
        <end position="86"/>
    </location>
</feature>
<comment type="similarity">
    <text evidence="2">Belongs to the peptide transporter carbon starvation (CstA) (TC 2.A.114) family.</text>
</comment>
<gene>
    <name evidence="9" type="primary">cstA_1</name>
    <name evidence="9" type="ORF">NCTC13032_01808</name>
</gene>
<reference evidence="9 10" key="1">
    <citation type="submission" date="2019-05" db="EMBL/GenBank/DDBJ databases">
        <authorList>
            <consortium name="Pathogen Informatics"/>
        </authorList>
    </citation>
    <scope>NUCLEOTIDE SEQUENCE [LARGE SCALE GENOMIC DNA]</scope>
    <source>
        <strain evidence="9 10">NCTC13032</strain>
    </source>
</reference>
<keyword evidence="6 7" id="KW-0472">Membrane</keyword>
<protein>
    <submittedName>
        <fullName evidence="9">Carbon starvation protein A</fullName>
    </submittedName>
</protein>
<dbReference type="GO" id="GO:0005886">
    <property type="term" value="C:plasma membrane"/>
    <property type="evidence" value="ECO:0007669"/>
    <property type="project" value="UniProtKB-SubCell"/>
</dbReference>
<evidence type="ECO:0000256" key="3">
    <source>
        <dbReference type="ARBA" id="ARBA00022475"/>
    </source>
</evidence>
<evidence type="ECO:0000256" key="2">
    <source>
        <dbReference type="ARBA" id="ARBA00007755"/>
    </source>
</evidence>
<comment type="subcellular location">
    <subcellularLocation>
        <location evidence="1">Cell membrane</location>
        <topology evidence="1">Multi-pass membrane protein</topology>
    </subcellularLocation>
</comment>
<evidence type="ECO:0000256" key="1">
    <source>
        <dbReference type="ARBA" id="ARBA00004651"/>
    </source>
</evidence>
<dbReference type="Proteomes" id="UP000310719">
    <property type="component" value="Chromosome"/>
</dbReference>
<sequence>MNNSGKYLLWAGLSVVGAFALGYIALNRGEQINALWIVVAAVCIYLIAYRFYGKFIAHNVLSVDPTRMTPAVRHNDGLDYVPTTKKYSLVTILPPSPGPGRWWGRCWPRRWAISRG</sequence>
<feature type="transmembrane region" description="Helical" evidence="7">
    <location>
        <begin position="32"/>
        <end position="52"/>
    </location>
</feature>
<organism evidence="9 10">
    <name type="scientific">Leclercia adecarboxylata</name>
    <dbReference type="NCBI Taxonomy" id="83655"/>
    <lineage>
        <taxon>Bacteria</taxon>
        <taxon>Pseudomonadati</taxon>
        <taxon>Pseudomonadota</taxon>
        <taxon>Gammaproteobacteria</taxon>
        <taxon>Enterobacterales</taxon>
        <taxon>Enterobacteriaceae</taxon>
        <taxon>Leclercia</taxon>
    </lineage>
</organism>